<dbReference type="CDD" id="cd08663">
    <property type="entry name" value="DAP_dppA_1"/>
    <property type="match status" value="1"/>
</dbReference>
<accession>A0A1M7V009</accession>
<feature type="binding site" evidence="2">
    <location>
        <position position="104"/>
    </location>
    <ligand>
        <name>Zn(2+)</name>
        <dbReference type="ChEBI" id="CHEBI:29105"/>
        <label>2</label>
    </ligand>
</feature>
<dbReference type="InterPro" id="IPR036177">
    <property type="entry name" value="Peptidase_M55_sf"/>
</dbReference>
<dbReference type="Proteomes" id="UP000184010">
    <property type="component" value="Unassembled WGS sequence"/>
</dbReference>
<feature type="binding site" evidence="2">
    <location>
        <position position="8"/>
    </location>
    <ligand>
        <name>Zn(2+)</name>
        <dbReference type="ChEBI" id="CHEBI:29105"/>
        <label>2</label>
    </ligand>
</feature>
<dbReference type="Gene3D" id="3.40.50.10780">
    <property type="entry name" value="Dipeptide transport protein"/>
    <property type="match status" value="1"/>
</dbReference>
<dbReference type="InterPro" id="IPR027476">
    <property type="entry name" value="DppA_N"/>
</dbReference>
<feature type="binding site" evidence="2">
    <location>
        <position position="8"/>
    </location>
    <ligand>
        <name>Zn(2+)</name>
        <dbReference type="ChEBI" id="CHEBI:29105"/>
        <label>1</label>
    </ligand>
</feature>
<feature type="binding site" evidence="2">
    <location>
        <position position="60"/>
    </location>
    <ligand>
        <name>Zn(2+)</name>
        <dbReference type="ChEBI" id="CHEBI:29105"/>
        <label>2</label>
    </ligand>
</feature>
<feature type="binding site" evidence="2">
    <location>
        <position position="134"/>
    </location>
    <ligand>
        <name>Zn(2+)</name>
        <dbReference type="ChEBI" id="CHEBI:29105"/>
        <label>2</label>
    </ligand>
</feature>
<keyword evidence="2" id="KW-0479">Metal-binding</keyword>
<keyword evidence="4" id="KW-1185">Reference proteome</keyword>
<evidence type="ECO:0000256" key="1">
    <source>
        <dbReference type="PIRSR" id="PIRSR015853-1"/>
    </source>
</evidence>
<reference evidence="4" key="1">
    <citation type="submission" date="2016-12" db="EMBL/GenBank/DDBJ databases">
        <authorList>
            <person name="Varghese N."/>
            <person name="Submissions S."/>
        </authorList>
    </citation>
    <scope>NUCLEOTIDE SEQUENCE [LARGE SCALE GENOMIC DNA]</scope>
    <source>
        <strain evidence="4">DSM 11544</strain>
    </source>
</reference>
<dbReference type="PIRSF" id="PIRSF015853">
    <property type="entry name" value="Pep_DppA"/>
    <property type="match status" value="1"/>
</dbReference>
<keyword evidence="2" id="KW-0862">Zinc</keyword>
<proteinExistence type="predicted"/>
<dbReference type="Pfam" id="PF04951">
    <property type="entry name" value="Peptidase_M55"/>
    <property type="match status" value="1"/>
</dbReference>
<gene>
    <name evidence="3" type="ORF">SAMN02745215_05387</name>
</gene>
<name>A0A1M7V009_9FIRM</name>
<dbReference type="AlphaFoldDB" id="A0A1M7V009"/>
<dbReference type="Gene3D" id="3.30.1360.130">
    <property type="entry name" value="Dipeptide transport protein"/>
    <property type="match status" value="1"/>
</dbReference>
<evidence type="ECO:0000313" key="4">
    <source>
        <dbReference type="Proteomes" id="UP000184010"/>
    </source>
</evidence>
<feature type="active site" description="Nucleophile" evidence="1">
    <location>
        <position position="115"/>
    </location>
</feature>
<feature type="binding site" evidence="2">
    <location>
        <position position="10"/>
    </location>
    <ligand>
        <name>Zn(2+)</name>
        <dbReference type="ChEBI" id="CHEBI:29105"/>
        <label>1</label>
    </ligand>
</feature>
<dbReference type="GO" id="GO:0046872">
    <property type="term" value="F:metal ion binding"/>
    <property type="evidence" value="ECO:0007669"/>
    <property type="project" value="UniProtKB-KW"/>
</dbReference>
<sequence length="271" mass="29124">MKIYVSADIEGISGIVAVNQVLPGERDYQRSRELMTQEVNAAIEGAVEIGATEIVVNDLHGAGTNILIESLNNKAQLITGSSHKGAMMEGLDSSFDAVIFIGYHSRMNVSGVLSHSFHGGVISNININGKDVGEFYMNACVAGHFNVPVVLVSGDNILEEEVKDVHTAIETVVVKRSYGRYAAKCLTPSVVFKKIKDKSKAALINARNIAPIKIQEPLEMRITFLNSGQAESASIMPGAELVGPNSVLYNGKTIMDSYRALTAMIKIANSN</sequence>
<dbReference type="SUPFAM" id="SSF63992">
    <property type="entry name" value="Dipeptide transport protein"/>
    <property type="match status" value="1"/>
</dbReference>
<evidence type="ECO:0000256" key="2">
    <source>
        <dbReference type="PIRSR" id="PIRSR015853-2"/>
    </source>
</evidence>
<dbReference type="RefSeq" id="WP_072775404.1">
    <property type="nucleotide sequence ID" value="NZ_FRDN01000028.1"/>
</dbReference>
<dbReference type="EMBL" id="FRDN01000028">
    <property type="protein sequence ID" value="SHN88527.1"/>
    <property type="molecule type" value="Genomic_DNA"/>
</dbReference>
<organism evidence="3 4">
    <name type="scientific">Desulfitobacterium chlororespirans DSM 11544</name>
    <dbReference type="NCBI Taxonomy" id="1121395"/>
    <lineage>
        <taxon>Bacteria</taxon>
        <taxon>Bacillati</taxon>
        <taxon>Bacillota</taxon>
        <taxon>Clostridia</taxon>
        <taxon>Eubacteriales</taxon>
        <taxon>Desulfitobacteriaceae</taxon>
        <taxon>Desulfitobacterium</taxon>
    </lineage>
</organism>
<protein>
    <submittedName>
        <fullName evidence="3">D-amino peptidase</fullName>
    </submittedName>
</protein>
<evidence type="ECO:0000313" key="3">
    <source>
        <dbReference type="EMBL" id="SHN88527.1"/>
    </source>
</evidence>
<dbReference type="STRING" id="1121395.SAMN02745215_05387"/>
<dbReference type="InterPro" id="IPR007035">
    <property type="entry name" value="Peptidase_M55"/>
</dbReference>